<feature type="domain" description="Ubiquitin-like" evidence="2">
    <location>
        <begin position="31"/>
        <end position="115"/>
    </location>
</feature>
<dbReference type="Gene3D" id="3.10.20.90">
    <property type="entry name" value="Phosphatidylinositol 3-kinase Catalytic Subunit, Chain A, domain 1"/>
    <property type="match status" value="1"/>
</dbReference>
<protein>
    <submittedName>
        <fullName evidence="4">Uncharacterized protein</fullName>
    </submittedName>
</protein>
<evidence type="ECO:0000313" key="5">
    <source>
        <dbReference type="Proteomes" id="UP000646827"/>
    </source>
</evidence>
<dbReference type="InterPro" id="IPR047243">
    <property type="entry name" value="RING-H2_BRAP2"/>
</dbReference>
<dbReference type="SUPFAM" id="SSF54236">
    <property type="entry name" value="Ubiquitin-like"/>
    <property type="match status" value="1"/>
</dbReference>
<dbReference type="PANTHER" id="PTHR24007:SF7">
    <property type="entry name" value="BRCA1-ASSOCIATED PROTEIN"/>
    <property type="match status" value="1"/>
</dbReference>
<comment type="caution">
    <text evidence="4">The sequence shown here is derived from an EMBL/GenBank/DDBJ whole genome shotgun (WGS) entry which is preliminary data.</text>
</comment>
<dbReference type="GO" id="GO:0008270">
    <property type="term" value="F:zinc ion binding"/>
    <property type="evidence" value="ECO:0007669"/>
    <property type="project" value="UniProtKB-KW"/>
</dbReference>
<keyword evidence="1" id="KW-0479">Metal-binding</keyword>
<evidence type="ECO:0000259" key="2">
    <source>
        <dbReference type="PROSITE" id="PS50053"/>
    </source>
</evidence>
<dbReference type="PROSITE" id="PS50089">
    <property type="entry name" value="ZF_RING_2"/>
    <property type="match status" value="1"/>
</dbReference>
<dbReference type="CDD" id="cd17039">
    <property type="entry name" value="Ubl_ubiquitin_like"/>
    <property type="match status" value="1"/>
</dbReference>
<dbReference type="EMBL" id="JAEPRB010000144">
    <property type="protein sequence ID" value="KAG2220338.1"/>
    <property type="molecule type" value="Genomic_DNA"/>
</dbReference>
<dbReference type="AlphaFoldDB" id="A0A8H7S1A7"/>
<accession>A0A8H7S1A7</accession>
<keyword evidence="1" id="KW-0862">Zinc</keyword>
<dbReference type="InterPro" id="IPR001841">
    <property type="entry name" value="Znf_RING"/>
</dbReference>
<gene>
    <name evidence="4" type="ORF">INT45_004023</name>
</gene>
<dbReference type="SMART" id="SM00184">
    <property type="entry name" value="RING"/>
    <property type="match status" value="1"/>
</dbReference>
<dbReference type="SUPFAM" id="SSF57850">
    <property type="entry name" value="RING/U-box"/>
    <property type="match status" value="1"/>
</dbReference>
<dbReference type="Proteomes" id="UP000646827">
    <property type="component" value="Unassembled WGS sequence"/>
</dbReference>
<dbReference type="GO" id="GO:0005737">
    <property type="term" value="C:cytoplasm"/>
    <property type="evidence" value="ECO:0007669"/>
    <property type="project" value="TreeGrafter"/>
</dbReference>
<sequence length="338" mass="39238">MDVLSKNRKNNPKDEHLKQNLFTKLIEKKYEQFFVLTQTGETLVFPLCLTQTIEQLKLAICQKQKKSIYLSTGSNNINDLRIMFGGKQLKDTSLIADYDIMNGSTLHLVPDLYGGSSSNLSSNSPMNLTTLFADIVDLTEFDTQRMQDGCYYSQIQKGRHVVDGINIEVFCSCTPRHRVIVRHGYGVFDLQETKTPCPNCGSEDVTVITVGFFNCEYKFHGIKYQTFYMLEEWFPTTPGIYHVFDKPRQALWSYLQIESKPIRRNQKDRMDNTHPIQEDNEEKCTICQETLDSSEHGLVTTLQCNHQFHFQCLTKWRSNTCPNCRAVRQYYQYPPFFS</sequence>
<name>A0A8H7S1A7_9FUNG</name>
<dbReference type="GO" id="GO:0016567">
    <property type="term" value="P:protein ubiquitination"/>
    <property type="evidence" value="ECO:0007669"/>
    <property type="project" value="TreeGrafter"/>
</dbReference>
<dbReference type="Pfam" id="PF13639">
    <property type="entry name" value="zf-RING_2"/>
    <property type="match status" value="1"/>
</dbReference>
<evidence type="ECO:0000256" key="1">
    <source>
        <dbReference type="PROSITE-ProRule" id="PRU00175"/>
    </source>
</evidence>
<keyword evidence="5" id="KW-1185">Reference proteome</keyword>
<proteinExistence type="predicted"/>
<dbReference type="PROSITE" id="PS50053">
    <property type="entry name" value="UBIQUITIN_2"/>
    <property type="match status" value="1"/>
</dbReference>
<keyword evidence="1" id="KW-0863">Zinc-finger</keyword>
<dbReference type="InterPro" id="IPR013083">
    <property type="entry name" value="Znf_RING/FYVE/PHD"/>
</dbReference>
<reference evidence="4 5" key="1">
    <citation type="submission" date="2020-12" db="EMBL/GenBank/DDBJ databases">
        <title>Metabolic potential, ecology and presence of endohyphal bacteria is reflected in genomic diversity of Mucoromycotina.</title>
        <authorList>
            <person name="Muszewska A."/>
            <person name="Okrasinska A."/>
            <person name="Steczkiewicz K."/>
            <person name="Drgas O."/>
            <person name="Orlowska M."/>
            <person name="Perlinska-Lenart U."/>
            <person name="Aleksandrzak-Piekarczyk T."/>
            <person name="Szatraj K."/>
            <person name="Zielenkiewicz U."/>
            <person name="Pilsyk S."/>
            <person name="Malc E."/>
            <person name="Mieczkowski P."/>
            <person name="Kruszewska J.S."/>
            <person name="Biernat P."/>
            <person name="Pawlowska J."/>
        </authorList>
    </citation>
    <scope>NUCLEOTIDE SEQUENCE [LARGE SCALE GENOMIC DNA]</scope>
    <source>
        <strain evidence="4 5">CBS 142.35</strain>
    </source>
</reference>
<dbReference type="GO" id="GO:0007265">
    <property type="term" value="P:Ras protein signal transduction"/>
    <property type="evidence" value="ECO:0007669"/>
    <property type="project" value="TreeGrafter"/>
</dbReference>
<evidence type="ECO:0000313" key="4">
    <source>
        <dbReference type="EMBL" id="KAG2220338.1"/>
    </source>
</evidence>
<dbReference type="InterPro" id="IPR000626">
    <property type="entry name" value="Ubiquitin-like_dom"/>
</dbReference>
<dbReference type="OrthoDB" id="428577at2759"/>
<dbReference type="Gene3D" id="3.30.40.10">
    <property type="entry name" value="Zinc/RING finger domain, C3HC4 (zinc finger)"/>
    <property type="match status" value="1"/>
</dbReference>
<dbReference type="Pfam" id="PF00240">
    <property type="entry name" value="ubiquitin"/>
    <property type="match status" value="1"/>
</dbReference>
<dbReference type="CDD" id="cd16457">
    <property type="entry name" value="RING-H2_BRAP2"/>
    <property type="match status" value="1"/>
</dbReference>
<evidence type="ECO:0000259" key="3">
    <source>
        <dbReference type="PROSITE" id="PS50089"/>
    </source>
</evidence>
<organism evidence="4 5">
    <name type="scientific">Circinella minor</name>
    <dbReference type="NCBI Taxonomy" id="1195481"/>
    <lineage>
        <taxon>Eukaryota</taxon>
        <taxon>Fungi</taxon>
        <taxon>Fungi incertae sedis</taxon>
        <taxon>Mucoromycota</taxon>
        <taxon>Mucoromycotina</taxon>
        <taxon>Mucoromycetes</taxon>
        <taxon>Mucorales</taxon>
        <taxon>Lichtheimiaceae</taxon>
        <taxon>Circinella</taxon>
    </lineage>
</organism>
<dbReference type="SMART" id="SM00213">
    <property type="entry name" value="UBQ"/>
    <property type="match status" value="1"/>
</dbReference>
<dbReference type="PANTHER" id="PTHR24007">
    <property type="entry name" value="BRCA1-ASSOCIATED PROTEIN"/>
    <property type="match status" value="1"/>
</dbReference>
<dbReference type="InterPro" id="IPR029071">
    <property type="entry name" value="Ubiquitin-like_domsf"/>
</dbReference>
<feature type="domain" description="RING-type" evidence="3">
    <location>
        <begin position="284"/>
        <end position="325"/>
    </location>
</feature>
<dbReference type="GO" id="GO:0061630">
    <property type="term" value="F:ubiquitin protein ligase activity"/>
    <property type="evidence" value="ECO:0007669"/>
    <property type="project" value="TreeGrafter"/>
</dbReference>